<evidence type="ECO:0000256" key="2">
    <source>
        <dbReference type="ARBA" id="ARBA00008986"/>
    </source>
</evidence>
<sequence length="388" mass="43942">MASSTPLLKDELDIVIPTIRNLDFLEMWRPFFQPYHLIIVQDGDPSKTIKVPEGFDYELYNRNDINRILGPKASCISFKDSACRCFGYMVSKKKYIYTIDDDCFILADLYGFYVKSRKAILLIDRSYSFAPKIRIDGFGSCSRAEILSADVKVAKDPSGKDINALEQHIKNLLCPSTPHFFNTLYDPYREGADFVRGYPFSMREGAPTAVSHGLYVDAVMTIPKGTLFPMCGMNLAFDRDLIGPAMYFGLMGDGQPIGRYDDMWAGWCTKVICDHLGLGIKTGLPYIWHSKASNPFVNLKKEYNGIFWQEEIIPFFQAATLPKECKTVQQCYLELSKQVKDKLSKVDPYFTKLGDAMVTWIEAWDELNPTGENLAKLSISDGPAKTKK</sequence>
<dbReference type="EMBL" id="JAVYJV010000012">
    <property type="protein sequence ID" value="KAK4357980.1"/>
    <property type="molecule type" value="Genomic_DNA"/>
</dbReference>
<keyword evidence="3" id="KW-0333">Golgi apparatus</keyword>
<keyword evidence="4" id="KW-0961">Cell wall biogenesis/degradation</keyword>
<organism evidence="5 6">
    <name type="scientific">Anisodus tanguticus</name>
    <dbReference type="NCBI Taxonomy" id="243964"/>
    <lineage>
        <taxon>Eukaryota</taxon>
        <taxon>Viridiplantae</taxon>
        <taxon>Streptophyta</taxon>
        <taxon>Embryophyta</taxon>
        <taxon>Tracheophyta</taxon>
        <taxon>Spermatophyta</taxon>
        <taxon>Magnoliopsida</taxon>
        <taxon>eudicotyledons</taxon>
        <taxon>Gunneridae</taxon>
        <taxon>Pentapetalae</taxon>
        <taxon>asterids</taxon>
        <taxon>lamiids</taxon>
        <taxon>Solanales</taxon>
        <taxon>Solanaceae</taxon>
        <taxon>Solanoideae</taxon>
        <taxon>Hyoscyameae</taxon>
        <taxon>Anisodus</taxon>
    </lineage>
</organism>
<dbReference type="GO" id="GO:0052691">
    <property type="term" value="F:UDP-arabinopyranose mutase activity"/>
    <property type="evidence" value="ECO:0007669"/>
    <property type="project" value="TreeGrafter"/>
</dbReference>
<keyword evidence="6" id="KW-1185">Reference proteome</keyword>
<evidence type="ECO:0000256" key="4">
    <source>
        <dbReference type="ARBA" id="ARBA00023316"/>
    </source>
</evidence>
<dbReference type="GO" id="GO:0071669">
    <property type="term" value="P:plant-type cell wall organization or biogenesis"/>
    <property type="evidence" value="ECO:0007669"/>
    <property type="project" value="TreeGrafter"/>
</dbReference>
<name>A0AAE1RTD8_9SOLA</name>
<dbReference type="AlphaFoldDB" id="A0AAE1RTD8"/>
<dbReference type="GO" id="GO:0005794">
    <property type="term" value="C:Golgi apparatus"/>
    <property type="evidence" value="ECO:0007669"/>
    <property type="project" value="UniProtKB-SubCell"/>
</dbReference>
<comment type="similarity">
    <text evidence="2">Belongs to the RGP family.</text>
</comment>
<proteinExistence type="inferred from homology"/>
<evidence type="ECO:0000313" key="6">
    <source>
        <dbReference type="Proteomes" id="UP001291623"/>
    </source>
</evidence>
<gene>
    <name evidence="5" type="ORF">RND71_023590</name>
</gene>
<evidence type="ECO:0008006" key="7">
    <source>
        <dbReference type="Google" id="ProtNLM"/>
    </source>
</evidence>
<protein>
    <recommendedName>
        <fullName evidence="7">UDP-arabinopyranose mutase</fullName>
    </recommendedName>
</protein>
<dbReference type="PANTHER" id="PTHR31682:SF36">
    <property type="entry name" value="UDP-ARABINOPYRANOSE MUTASE 1-RELATED"/>
    <property type="match status" value="1"/>
</dbReference>
<dbReference type="GO" id="GO:0009505">
    <property type="term" value="C:plant-type cell wall"/>
    <property type="evidence" value="ECO:0007669"/>
    <property type="project" value="TreeGrafter"/>
</dbReference>
<dbReference type="Proteomes" id="UP001291623">
    <property type="component" value="Unassembled WGS sequence"/>
</dbReference>
<comment type="caution">
    <text evidence="5">The sequence shown here is derived from an EMBL/GenBank/DDBJ whole genome shotgun (WGS) entry which is preliminary data.</text>
</comment>
<dbReference type="InterPro" id="IPR037595">
    <property type="entry name" value="RGP_fam"/>
</dbReference>
<evidence type="ECO:0000313" key="5">
    <source>
        <dbReference type="EMBL" id="KAK4357980.1"/>
    </source>
</evidence>
<evidence type="ECO:0000256" key="3">
    <source>
        <dbReference type="ARBA" id="ARBA00023034"/>
    </source>
</evidence>
<dbReference type="GO" id="GO:0071555">
    <property type="term" value="P:cell wall organization"/>
    <property type="evidence" value="ECO:0007669"/>
    <property type="project" value="UniProtKB-KW"/>
</dbReference>
<dbReference type="GO" id="GO:0005829">
    <property type="term" value="C:cytosol"/>
    <property type="evidence" value="ECO:0007669"/>
    <property type="project" value="TreeGrafter"/>
</dbReference>
<dbReference type="PANTHER" id="PTHR31682">
    <property type="entry name" value="UDP-ARABINOSE MUTASE"/>
    <property type="match status" value="1"/>
</dbReference>
<comment type="subcellular location">
    <subcellularLocation>
        <location evidence="1">Golgi apparatus</location>
    </subcellularLocation>
</comment>
<dbReference type="Pfam" id="PF03214">
    <property type="entry name" value="RGP"/>
    <property type="match status" value="2"/>
</dbReference>
<dbReference type="GO" id="GO:0033356">
    <property type="term" value="P:UDP-L-arabinose metabolic process"/>
    <property type="evidence" value="ECO:0007669"/>
    <property type="project" value="TreeGrafter"/>
</dbReference>
<reference evidence="5" key="1">
    <citation type="submission" date="2023-12" db="EMBL/GenBank/DDBJ databases">
        <title>Genome assembly of Anisodus tanguticus.</title>
        <authorList>
            <person name="Wang Y.-J."/>
        </authorList>
    </citation>
    <scope>NUCLEOTIDE SEQUENCE</scope>
    <source>
        <strain evidence="5">KB-2021</strain>
        <tissue evidence="5">Leaf</tissue>
    </source>
</reference>
<evidence type="ECO:0000256" key="1">
    <source>
        <dbReference type="ARBA" id="ARBA00004555"/>
    </source>
</evidence>
<accession>A0AAE1RTD8</accession>